<gene>
    <name evidence="1" type="ORF">LAZ67_4002478</name>
</gene>
<evidence type="ECO:0008006" key="3">
    <source>
        <dbReference type="Google" id="ProtNLM"/>
    </source>
</evidence>
<reference evidence="1 2" key="1">
    <citation type="submission" date="2022-01" db="EMBL/GenBank/DDBJ databases">
        <title>A chromosomal length assembly of Cordylochernes scorpioides.</title>
        <authorList>
            <person name="Zeh D."/>
            <person name="Zeh J."/>
        </authorList>
    </citation>
    <scope>NUCLEOTIDE SEQUENCE [LARGE SCALE GENOMIC DNA]</scope>
    <source>
        <strain evidence="1">IN4F17</strain>
        <tissue evidence="1">Whole Body</tissue>
    </source>
</reference>
<protein>
    <recommendedName>
        <fullName evidence="3">Retrotransposon gag domain-containing protein</fullName>
    </recommendedName>
</protein>
<evidence type="ECO:0000313" key="2">
    <source>
        <dbReference type="Proteomes" id="UP001235939"/>
    </source>
</evidence>
<name>A0ABY6KEL2_9ARAC</name>
<sequence length="101" mass="11532">MVDRATITHDRAIDPMIFLDARSAELSSPLTCIERHGTALKWFENNKETLTSWDEFQRALGEAFGQQEEVIKEAESLLKNRDQKVKESSEAYIQDIPMSSS</sequence>
<organism evidence="1 2">
    <name type="scientific">Cordylochernes scorpioides</name>
    <dbReference type="NCBI Taxonomy" id="51811"/>
    <lineage>
        <taxon>Eukaryota</taxon>
        <taxon>Metazoa</taxon>
        <taxon>Ecdysozoa</taxon>
        <taxon>Arthropoda</taxon>
        <taxon>Chelicerata</taxon>
        <taxon>Arachnida</taxon>
        <taxon>Pseudoscorpiones</taxon>
        <taxon>Cheliferoidea</taxon>
        <taxon>Chernetidae</taxon>
        <taxon>Cordylochernes</taxon>
    </lineage>
</organism>
<dbReference type="Proteomes" id="UP001235939">
    <property type="component" value="Chromosome 04"/>
</dbReference>
<evidence type="ECO:0000313" key="1">
    <source>
        <dbReference type="EMBL" id="UYV66661.1"/>
    </source>
</evidence>
<keyword evidence="2" id="KW-1185">Reference proteome</keyword>
<accession>A0ABY6KEL2</accession>
<proteinExistence type="predicted"/>
<dbReference type="EMBL" id="CP092866">
    <property type="protein sequence ID" value="UYV66661.1"/>
    <property type="molecule type" value="Genomic_DNA"/>
</dbReference>